<dbReference type="Proteomes" id="UP000806542">
    <property type="component" value="Unassembled WGS sequence"/>
</dbReference>
<dbReference type="EMBL" id="JADCKB010000035">
    <property type="protein sequence ID" value="MBE5041113.1"/>
    <property type="molecule type" value="Genomic_DNA"/>
</dbReference>
<gene>
    <name evidence="1" type="ORF">INF28_11665</name>
</gene>
<evidence type="ECO:0000313" key="2">
    <source>
        <dbReference type="Proteomes" id="UP000806542"/>
    </source>
</evidence>
<evidence type="ECO:0000313" key="1">
    <source>
        <dbReference type="EMBL" id="MBE5041113.1"/>
    </source>
</evidence>
<organism evidence="1 2">
    <name type="scientific">Ructibacterium gallinarum</name>
    <dbReference type="NCBI Taxonomy" id="2779355"/>
    <lineage>
        <taxon>Bacteria</taxon>
        <taxon>Bacillati</taxon>
        <taxon>Bacillota</taxon>
        <taxon>Clostridia</taxon>
        <taxon>Eubacteriales</taxon>
        <taxon>Oscillospiraceae</taxon>
        <taxon>Ructibacterium</taxon>
    </lineage>
</organism>
<dbReference type="RefSeq" id="WP_226393650.1">
    <property type="nucleotide sequence ID" value="NZ_JADCKB010000035.1"/>
</dbReference>
<accession>A0A9D5RCL8</accession>
<reference evidence="1" key="1">
    <citation type="submission" date="2020-10" db="EMBL/GenBank/DDBJ databases">
        <title>ChiBAC.</title>
        <authorList>
            <person name="Zenner C."/>
            <person name="Hitch T.C.A."/>
            <person name="Clavel T."/>
        </authorList>
    </citation>
    <scope>NUCLEOTIDE SEQUENCE</scope>
    <source>
        <strain evidence="1">DSM 107454</strain>
    </source>
</reference>
<protein>
    <recommendedName>
        <fullName evidence="3">Carbohydrate-binding protein</fullName>
    </recommendedName>
</protein>
<keyword evidence="2" id="KW-1185">Reference proteome</keyword>
<sequence length="291" mass="32653">MNLKIEQRNSSGELSAEAMGEKSVSLEIPSYAPGDKLVFQTDTKYVWIKIHETVAEALLYIPDGTFVFPIPEGEALRGFAPDTFQGAQKITMWAASEAEKQTYRNLCLNPLDYRLPSEVVDPDAPEWSNPTDSQAMKDNEITAFPHAYANRVTRNEGCFYARNAIDGISTPNGHGNYPYHSWGGAVHEDLTLAVYFGRPVRADKLVLCLRSDYRTDDQGREHDTYWHTALIELSDGFSTEIHPQKSAEGQVFDLGEHTTTWLKLSRLDPLQHDGSLNFAALNQIELWGNEA</sequence>
<name>A0A9D5RCL8_9FIRM</name>
<comment type="caution">
    <text evidence="1">The sequence shown here is derived from an EMBL/GenBank/DDBJ whole genome shotgun (WGS) entry which is preliminary data.</text>
</comment>
<proteinExistence type="predicted"/>
<evidence type="ECO:0008006" key="3">
    <source>
        <dbReference type="Google" id="ProtNLM"/>
    </source>
</evidence>
<dbReference type="AlphaFoldDB" id="A0A9D5RCL8"/>